<protein>
    <submittedName>
        <fullName evidence="1">Uncharacterized protein</fullName>
    </submittedName>
</protein>
<gene>
    <name evidence="1" type="ORF">MRATA1EN1_LOCUS30574</name>
</gene>
<accession>A0ABN9A5M8</accession>
<evidence type="ECO:0000313" key="2">
    <source>
        <dbReference type="Proteomes" id="UP001176941"/>
    </source>
</evidence>
<name>A0ABN9A5M8_RANTA</name>
<proteinExistence type="predicted"/>
<dbReference type="EMBL" id="OX460344">
    <property type="protein sequence ID" value="CAI9181612.1"/>
    <property type="molecule type" value="Genomic_DNA"/>
</dbReference>
<reference evidence="1" key="1">
    <citation type="submission" date="2023-04" db="EMBL/GenBank/DDBJ databases">
        <authorList>
            <consortium name="ELIXIR-Norway"/>
        </authorList>
    </citation>
    <scope>NUCLEOTIDE SEQUENCE [LARGE SCALE GENOMIC DNA]</scope>
</reference>
<dbReference type="Proteomes" id="UP001176941">
    <property type="component" value="Chromosome Y"/>
</dbReference>
<keyword evidence="2" id="KW-1185">Reference proteome</keyword>
<organism evidence="1 2">
    <name type="scientific">Rangifer tarandus platyrhynchus</name>
    <name type="common">Svalbard reindeer</name>
    <dbReference type="NCBI Taxonomy" id="3082113"/>
    <lineage>
        <taxon>Eukaryota</taxon>
        <taxon>Metazoa</taxon>
        <taxon>Chordata</taxon>
        <taxon>Craniata</taxon>
        <taxon>Vertebrata</taxon>
        <taxon>Euteleostomi</taxon>
        <taxon>Mammalia</taxon>
        <taxon>Eutheria</taxon>
        <taxon>Laurasiatheria</taxon>
        <taxon>Artiodactyla</taxon>
        <taxon>Ruminantia</taxon>
        <taxon>Pecora</taxon>
        <taxon>Cervidae</taxon>
        <taxon>Odocoileinae</taxon>
        <taxon>Rangifer</taxon>
    </lineage>
</organism>
<evidence type="ECO:0000313" key="1">
    <source>
        <dbReference type="EMBL" id="CAI9181612.1"/>
    </source>
</evidence>
<sequence>MNFQDIPFSVNCHLIQQRKERGTRNPLHVTCLPVGIPTYADHVLTEENCGPISTYLQEARAVREARRLSGPASFLHPSLDMGSTDCEKPVKGNSFFLAMNFQVSSIPSHINHCIIPSDLILQILLIKTADSLPIYLERSAHWL</sequence>